<organism evidence="4 5">
    <name type="scientific">Vibrio nitrifigilis</name>
    <dbReference type="NCBI Taxonomy" id="2789781"/>
    <lineage>
        <taxon>Bacteria</taxon>
        <taxon>Pseudomonadati</taxon>
        <taxon>Pseudomonadota</taxon>
        <taxon>Gammaproteobacteria</taxon>
        <taxon>Vibrionales</taxon>
        <taxon>Vibrionaceae</taxon>
        <taxon>Vibrio</taxon>
    </lineage>
</organism>
<dbReference type="SUPFAM" id="SSF55031">
    <property type="entry name" value="Bacterial exopeptidase dimerisation domain"/>
    <property type="match status" value="1"/>
</dbReference>
<dbReference type="Pfam" id="PF01546">
    <property type="entry name" value="Peptidase_M20"/>
    <property type="match status" value="1"/>
</dbReference>
<protein>
    <submittedName>
        <fullName evidence="4">M20 family metallo-hydrolase</fullName>
    </submittedName>
</protein>
<dbReference type="NCBIfam" id="TIGR01879">
    <property type="entry name" value="hydantase"/>
    <property type="match status" value="1"/>
</dbReference>
<evidence type="ECO:0000256" key="1">
    <source>
        <dbReference type="ARBA" id="ARBA00006153"/>
    </source>
</evidence>
<comment type="caution">
    <text evidence="4">The sequence shown here is derived from an EMBL/GenBank/DDBJ whole genome shotgun (WGS) entry which is preliminary data.</text>
</comment>
<dbReference type="Gene3D" id="3.40.630.10">
    <property type="entry name" value="Zn peptidases"/>
    <property type="match status" value="1"/>
</dbReference>
<dbReference type="PIRSF" id="PIRSF001235">
    <property type="entry name" value="Amidase_carbamoylase"/>
    <property type="match status" value="1"/>
</dbReference>
<dbReference type="NCBIfam" id="NF006771">
    <property type="entry name" value="PRK09290.1-5"/>
    <property type="match status" value="1"/>
</dbReference>
<proteinExistence type="inferred from homology"/>
<comment type="similarity">
    <text evidence="1">Belongs to the peptidase M20 family.</text>
</comment>
<name>A0ABS0GD42_9VIBR</name>
<feature type="domain" description="Peptidase M20 dimerisation" evidence="3">
    <location>
        <begin position="209"/>
        <end position="308"/>
    </location>
</feature>
<dbReference type="SUPFAM" id="SSF53187">
    <property type="entry name" value="Zn-dependent exopeptidases"/>
    <property type="match status" value="1"/>
</dbReference>
<evidence type="ECO:0000313" key="4">
    <source>
        <dbReference type="EMBL" id="MBF9000330.1"/>
    </source>
</evidence>
<dbReference type="Gene3D" id="3.30.70.360">
    <property type="match status" value="1"/>
</dbReference>
<dbReference type="InterPro" id="IPR011650">
    <property type="entry name" value="Peptidase_M20_dimer"/>
</dbReference>
<dbReference type="CDD" id="cd03884">
    <property type="entry name" value="M20_bAS"/>
    <property type="match status" value="1"/>
</dbReference>
<sequence length="412" mass="45102">MNSLRINLDRLESFLTQMATIGATSKGGCNRQALTDLDRRGRDLFITWCKKIGGHARLDELGNLFVRFAGKDNGLDPIFLGSHLDTQPTGGKYDGVYGVLAALEVMYTLKENGIILAHPIDLAVWCNEEGARFSPAMAGSGVFSGQLEKQAIYHAKDLQGVSYYDALVSSQQLGELPCVAFPFFASLELHIEQGPILESTNTSIGIVTGVQGMNWYEITLEGKSVHAGPTPMHMRQDPVLGFAKLTQDIYSRVTDYGDQARVTIGTIQTEPSSPNTVPENVTFTLDLRHPDQTTLQSMSDEILSLCKTFQADLTTYVRTLWLSPAVQFSPQCIDAIQSATEQLEIDAQPIVSGAGHDSVYLSKVGPTGMIFIPCKDGLSHNEEEHAYPQWIQDGANVLLHSLLHLTTRGSQL</sequence>
<dbReference type="RefSeq" id="WP_196123043.1">
    <property type="nucleotide sequence ID" value="NZ_JADPMR010000001.1"/>
</dbReference>
<dbReference type="Proteomes" id="UP000597206">
    <property type="component" value="Unassembled WGS sequence"/>
</dbReference>
<dbReference type="PANTHER" id="PTHR32494:SF5">
    <property type="entry name" value="ALLANTOATE AMIDOHYDROLASE"/>
    <property type="match status" value="1"/>
</dbReference>
<dbReference type="InterPro" id="IPR002933">
    <property type="entry name" value="Peptidase_M20"/>
</dbReference>
<accession>A0ABS0GD42</accession>
<dbReference type="PANTHER" id="PTHR32494">
    <property type="entry name" value="ALLANTOATE DEIMINASE-RELATED"/>
    <property type="match status" value="1"/>
</dbReference>
<evidence type="ECO:0000256" key="2">
    <source>
        <dbReference type="ARBA" id="ARBA00022801"/>
    </source>
</evidence>
<dbReference type="InterPro" id="IPR010158">
    <property type="entry name" value="Amidase_Cbmase"/>
</dbReference>
<dbReference type="Pfam" id="PF07687">
    <property type="entry name" value="M20_dimer"/>
    <property type="match status" value="1"/>
</dbReference>
<dbReference type="EMBL" id="JADPMR010000001">
    <property type="protein sequence ID" value="MBF9000330.1"/>
    <property type="molecule type" value="Genomic_DNA"/>
</dbReference>
<reference evidence="4 5" key="1">
    <citation type="submission" date="2020-11" db="EMBL/GenBank/DDBJ databases">
        <title>Vibrio nitrifigilis sp. nov., a marine nitrogen-fixing bacterium isolated from the lagoon sediment of an islet inside an atoll.</title>
        <authorList>
            <person name="Wang L.-T."/>
            <person name="Shieh W.Y."/>
        </authorList>
    </citation>
    <scope>NUCLEOTIDE SEQUENCE [LARGE SCALE GENOMIC DNA]</scope>
    <source>
        <strain evidence="4 5">NFV-1</strain>
    </source>
</reference>
<keyword evidence="5" id="KW-1185">Reference proteome</keyword>
<evidence type="ECO:0000313" key="5">
    <source>
        <dbReference type="Proteomes" id="UP000597206"/>
    </source>
</evidence>
<evidence type="ECO:0000259" key="3">
    <source>
        <dbReference type="Pfam" id="PF07687"/>
    </source>
</evidence>
<dbReference type="InterPro" id="IPR036264">
    <property type="entry name" value="Bact_exopeptidase_dim_dom"/>
</dbReference>
<gene>
    <name evidence="4" type="ORF">I1A42_07135</name>
</gene>
<keyword evidence="2" id="KW-0378">Hydrolase</keyword>
<dbReference type="NCBIfam" id="NF006769">
    <property type="entry name" value="PRK09290.1-3"/>
    <property type="match status" value="1"/>
</dbReference>